<evidence type="ECO:0000313" key="3">
    <source>
        <dbReference type="Proteomes" id="UP001162541"/>
    </source>
</evidence>
<name>A0AAF6BKM2_MARPO</name>
<evidence type="ECO:0000256" key="1">
    <source>
        <dbReference type="SAM" id="MobiDB-lite"/>
    </source>
</evidence>
<feature type="region of interest" description="Disordered" evidence="1">
    <location>
        <begin position="102"/>
        <end position="133"/>
    </location>
</feature>
<reference evidence="3" key="1">
    <citation type="journal article" date="2020" name="Curr. Biol.">
        <title>Chromatin organization in early land plants reveals an ancestral association between H3K27me3, transposons, and constitutive heterochromatin.</title>
        <authorList>
            <person name="Montgomery S.A."/>
            <person name="Tanizawa Y."/>
            <person name="Galik B."/>
            <person name="Wang N."/>
            <person name="Ito T."/>
            <person name="Mochizuki T."/>
            <person name="Akimcheva S."/>
            <person name="Bowman J.L."/>
            <person name="Cognat V."/>
            <person name="Marechal-Drouard L."/>
            <person name="Ekker H."/>
            <person name="Hong S.F."/>
            <person name="Kohchi T."/>
            <person name="Lin S.S."/>
            <person name="Liu L.D."/>
            <person name="Nakamura Y."/>
            <person name="Valeeva L.R."/>
            <person name="Shakirov E.V."/>
            <person name="Shippen D.E."/>
            <person name="Wei W.L."/>
            <person name="Yagura M."/>
            <person name="Yamaoka S."/>
            <person name="Yamato K.T."/>
            <person name="Liu C."/>
            <person name="Berger F."/>
        </authorList>
    </citation>
    <scope>NUCLEOTIDE SEQUENCE [LARGE SCALE GENOMIC DNA]</scope>
    <source>
        <strain evidence="3">Tak-1</strain>
    </source>
</reference>
<sequence length="273" mass="30263">MRLGSPASSPLQICAMLPTTRLDSTRRVSSTQSASSHAPRPTNERTSARALFLSPSLSLPLPLPPSLFLDRTRGIACLRPCVPISSSHFEFIRARGKMCASNSHSRRRPVAHLEPGPSGGKSKQAGRQAGRKAGLRAIHPSIHLFIHSRSLARACVRRSAQCYDADPRCCCCCCCCWRSASPLGVCDSERGRERERERERGRGRGREGEEEREREIVWVSVEPANAPSASADADADMRGAVCRTRRIVGRMWRGRGAMQWWRHRGDHLCSLRG</sequence>
<accession>A0AAF6BKM2</accession>
<feature type="region of interest" description="Disordered" evidence="1">
    <location>
        <begin position="22"/>
        <end position="46"/>
    </location>
</feature>
<dbReference type="EMBL" id="AP019870">
    <property type="protein sequence ID" value="BBN12556.1"/>
    <property type="molecule type" value="Genomic_DNA"/>
</dbReference>
<protein>
    <submittedName>
        <fullName evidence="2">Uncharacterized protein</fullName>
    </submittedName>
</protein>
<dbReference type="AlphaFoldDB" id="A0AAF6BKM2"/>
<feature type="compositionally biased region" description="Polar residues" evidence="1">
    <location>
        <begin position="27"/>
        <end position="36"/>
    </location>
</feature>
<dbReference type="Proteomes" id="UP001162541">
    <property type="component" value="Chromosome 5"/>
</dbReference>
<feature type="region of interest" description="Disordered" evidence="1">
    <location>
        <begin position="188"/>
        <end position="209"/>
    </location>
</feature>
<proteinExistence type="predicted"/>
<evidence type="ECO:0000313" key="2">
    <source>
        <dbReference type="EMBL" id="BBN12556.1"/>
    </source>
</evidence>
<gene>
    <name evidence="2" type="ORF">Mp_5g21080</name>
</gene>
<organism evidence="2 3">
    <name type="scientific">Marchantia polymorpha subsp. ruderalis</name>
    <dbReference type="NCBI Taxonomy" id="1480154"/>
    <lineage>
        <taxon>Eukaryota</taxon>
        <taxon>Viridiplantae</taxon>
        <taxon>Streptophyta</taxon>
        <taxon>Embryophyta</taxon>
        <taxon>Marchantiophyta</taxon>
        <taxon>Marchantiopsida</taxon>
        <taxon>Marchantiidae</taxon>
        <taxon>Marchantiales</taxon>
        <taxon>Marchantiaceae</taxon>
        <taxon>Marchantia</taxon>
    </lineage>
</organism>